<reference evidence="3 4" key="1">
    <citation type="submission" date="2019-06" db="EMBL/GenBank/DDBJ databases">
        <title>Sequencing the genomes of 1000 actinobacteria strains.</title>
        <authorList>
            <person name="Klenk H.-P."/>
        </authorList>
    </citation>
    <scope>NUCLEOTIDE SEQUENCE [LARGE SCALE GENOMIC DNA]</scope>
    <source>
        <strain evidence="3 4">DSM 44826</strain>
    </source>
</reference>
<proteinExistence type="predicted"/>
<name>A0A561UH21_9ACTN</name>
<keyword evidence="2" id="KW-0472">Membrane</keyword>
<feature type="compositionally biased region" description="Low complexity" evidence="1">
    <location>
        <begin position="800"/>
        <end position="810"/>
    </location>
</feature>
<evidence type="ECO:0000313" key="3">
    <source>
        <dbReference type="EMBL" id="TWF98668.1"/>
    </source>
</evidence>
<dbReference type="AlphaFoldDB" id="A0A561UH21"/>
<accession>A0A561UH21</accession>
<protein>
    <recommendedName>
        <fullName evidence="5">PBP domain-containing protein</fullName>
    </recommendedName>
</protein>
<keyword evidence="2" id="KW-0812">Transmembrane</keyword>
<evidence type="ECO:0000256" key="2">
    <source>
        <dbReference type="SAM" id="Phobius"/>
    </source>
</evidence>
<sequence length="871" mass="89498">MRVRDRSPRGLGWWTRAWSAAVAAWSVVALLAVLPLGAGTVPQAHADSGSSAKTVAAQPPWIPATKTYGTAGTVTVSSVTNLTDQMLHVSWTGFTPSVNRVGGAQATKVSFGSNVVLYPVRVYECRGADPKITDCYGSTLFGGDATAGFQQPARPAGTTTPDLPSNAQIAVTGADGTGSADIEVWTAAQSPNLGCDNTHACSVVVEPNYGGDPLANTQSHLHGKNGDPSPACEDRAYDTSNIWQVYAATDLVTKKGNAVNGDWSGEACSWTHRTVVPLSFAPTPNSCAAANSDFGTAGSALAERAIQQWRTGACLNDNPINAGYTSLSESMTRQQFGQGGGADVGLVLRPDSAPATRPYVYTPLANSAVTVAFLVDDPTTGKQIGQMKLNARLLAKELTQSYTESAASVAPQSVAGNPDCLFSDPEFLALNPASSIAPLQWPSCTDGTPNSLPIVLGNSSDMIYQLTSWIAADPDASNFLEGQPDDWGMRVDPSFLRSSSYAGFPTDILAPRDSSGWQTTNSNGVVISLDQKLYEWSPVLSGLDDAVRDFLSYTPTCQNPNVNGTGGHDHCVAQPRGTRQLIAIMDNADAQDFSLPAAQLVNPSGTAVAPSIRTMQAAVNDMPLDPTTGTRELPYGVPNTPFTVDSQAYPLTVVQYAMAPTANLGSKSIAISNFLQQITNQGGGQLYGVNPGNLAPGWASLTPAQLNDAQAALAHVTAQDGAYPGNQQPPANPAAGNNGSTQSTTANQAAQTTPNNSTGDNASSSGSGSSGSTGADTGSTGDTGTTGSTTGAAPTDKTGAAPSASPSSPAMQQAALGTPTADRSGAARLLMPVVLIAGAVLLVGGPAALVVGGTAFGARVLSRLRRFTGGS</sequence>
<dbReference type="OrthoDB" id="5107506at2"/>
<evidence type="ECO:0008006" key="5">
    <source>
        <dbReference type="Google" id="ProtNLM"/>
    </source>
</evidence>
<evidence type="ECO:0000313" key="4">
    <source>
        <dbReference type="Proteomes" id="UP000317940"/>
    </source>
</evidence>
<dbReference type="EMBL" id="VIWT01000001">
    <property type="protein sequence ID" value="TWF98668.1"/>
    <property type="molecule type" value="Genomic_DNA"/>
</dbReference>
<keyword evidence="2" id="KW-1133">Transmembrane helix</keyword>
<evidence type="ECO:0000256" key="1">
    <source>
        <dbReference type="SAM" id="MobiDB-lite"/>
    </source>
</evidence>
<feature type="compositionally biased region" description="Low complexity" evidence="1">
    <location>
        <begin position="724"/>
        <end position="792"/>
    </location>
</feature>
<comment type="caution">
    <text evidence="3">The sequence shown here is derived from an EMBL/GenBank/DDBJ whole genome shotgun (WGS) entry which is preliminary data.</text>
</comment>
<dbReference type="RefSeq" id="WP_145905064.1">
    <property type="nucleotide sequence ID" value="NZ_BAAAMZ010000012.1"/>
</dbReference>
<dbReference type="Proteomes" id="UP000317940">
    <property type="component" value="Unassembled WGS sequence"/>
</dbReference>
<gene>
    <name evidence="3" type="ORF">FHX73_112489</name>
</gene>
<organism evidence="3 4">
    <name type="scientific">Kitasatospora viridis</name>
    <dbReference type="NCBI Taxonomy" id="281105"/>
    <lineage>
        <taxon>Bacteria</taxon>
        <taxon>Bacillati</taxon>
        <taxon>Actinomycetota</taxon>
        <taxon>Actinomycetes</taxon>
        <taxon>Kitasatosporales</taxon>
        <taxon>Streptomycetaceae</taxon>
        <taxon>Kitasatospora</taxon>
    </lineage>
</organism>
<keyword evidence="4" id="KW-1185">Reference proteome</keyword>
<dbReference type="SUPFAM" id="SSF53850">
    <property type="entry name" value="Periplasmic binding protein-like II"/>
    <property type="match status" value="1"/>
</dbReference>
<feature type="transmembrane region" description="Helical" evidence="2">
    <location>
        <begin position="829"/>
        <end position="856"/>
    </location>
</feature>
<feature type="region of interest" description="Disordered" evidence="1">
    <location>
        <begin position="720"/>
        <end position="819"/>
    </location>
</feature>